<keyword evidence="2" id="KW-1185">Reference proteome</keyword>
<evidence type="ECO:0000313" key="1">
    <source>
        <dbReference type="EMBL" id="GGB46002.1"/>
    </source>
</evidence>
<evidence type="ECO:0008006" key="3">
    <source>
        <dbReference type="Google" id="ProtNLM"/>
    </source>
</evidence>
<dbReference type="AlphaFoldDB" id="A0A916THP5"/>
<protein>
    <recommendedName>
        <fullName evidence="3">Ubiquinone biosynthesis methyltransferase UbiE</fullName>
    </recommendedName>
</protein>
<dbReference type="EMBL" id="BMFA01000004">
    <property type="protein sequence ID" value="GGB46002.1"/>
    <property type="molecule type" value="Genomic_DNA"/>
</dbReference>
<gene>
    <name evidence="1" type="ORF">GCM10011316_17670</name>
</gene>
<dbReference type="Proteomes" id="UP000605148">
    <property type="component" value="Unassembled WGS sequence"/>
</dbReference>
<dbReference type="RefSeq" id="WP_150495522.1">
    <property type="nucleotide sequence ID" value="NZ_BMFA01000004.1"/>
</dbReference>
<reference evidence="1" key="2">
    <citation type="submission" date="2020-09" db="EMBL/GenBank/DDBJ databases">
        <authorList>
            <person name="Sun Q."/>
            <person name="Zhou Y."/>
        </authorList>
    </citation>
    <scope>NUCLEOTIDE SEQUENCE</scope>
    <source>
        <strain evidence="1">CGMCC 1.12426</strain>
    </source>
</reference>
<name>A0A916THP5_9HYPH</name>
<comment type="caution">
    <text evidence="1">The sequence shown here is derived from an EMBL/GenBank/DDBJ whole genome shotgun (WGS) entry which is preliminary data.</text>
</comment>
<organism evidence="1 2">
    <name type="scientific">Roseibium aquae</name>
    <dbReference type="NCBI Taxonomy" id="1323746"/>
    <lineage>
        <taxon>Bacteria</taxon>
        <taxon>Pseudomonadati</taxon>
        <taxon>Pseudomonadota</taxon>
        <taxon>Alphaproteobacteria</taxon>
        <taxon>Hyphomicrobiales</taxon>
        <taxon>Stappiaceae</taxon>
        <taxon>Roseibium</taxon>
    </lineage>
</organism>
<reference evidence="1" key="1">
    <citation type="journal article" date="2014" name="Int. J. Syst. Evol. Microbiol.">
        <title>Complete genome sequence of Corynebacterium casei LMG S-19264T (=DSM 44701T), isolated from a smear-ripened cheese.</title>
        <authorList>
            <consortium name="US DOE Joint Genome Institute (JGI-PGF)"/>
            <person name="Walter F."/>
            <person name="Albersmeier A."/>
            <person name="Kalinowski J."/>
            <person name="Ruckert C."/>
        </authorList>
    </citation>
    <scope>NUCLEOTIDE SEQUENCE</scope>
    <source>
        <strain evidence="1">CGMCC 1.12426</strain>
    </source>
</reference>
<dbReference type="OrthoDB" id="7676982at2"/>
<evidence type="ECO:0000313" key="2">
    <source>
        <dbReference type="Proteomes" id="UP000605148"/>
    </source>
</evidence>
<proteinExistence type="predicted"/>
<accession>A0A916THP5</accession>
<sequence>MIASQTTSPVSNCMLELDVDIEDFSRVWDNCDLMSTYVSKMVSSNRRDSLLFANLYSSALNELLETIFRVHGDNGPLVCRFFREGSHDRIEVDMPSSDTVTRFYETAVAEAQTANARDAYFRCLFETEGLDPSLGILELTLNYDARLSLQTDPTNQRIRILADLEIEDETS</sequence>